<name>A0ABM1PQF9_DROAR</name>
<gene>
    <name evidence="4" type="primary">LOC108618050</name>
</gene>
<feature type="compositionally biased region" description="Low complexity" evidence="1">
    <location>
        <begin position="68"/>
        <end position="79"/>
    </location>
</feature>
<keyword evidence="3" id="KW-1185">Reference proteome</keyword>
<accession>A0ABM1PQF9</accession>
<dbReference type="RefSeq" id="XP_017869445.1">
    <property type="nucleotide sequence ID" value="XM_018013956.1"/>
</dbReference>
<feature type="region of interest" description="Disordered" evidence="1">
    <location>
        <begin position="67"/>
        <end position="112"/>
    </location>
</feature>
<sequence length="180" mass="19932">MQCSYCVVLLALLAVCPSSCQEDTRSKRGTITLDFGLLLRNLLQKSADLSSVKANITRNIVNAKTTRRPAMMRTTTTAAPPAPPTPPPPPPPPPPPRRRPHPFFPGPGWPNPNPFAYLEQPNNFKPNPNAFLVNYPDDDTLSQRHSFNLKPFGSLNLDLNQQSINSYTSPGLPHSSYYLK</sequence>
<proteinExistence type="predicted"/>
<feature type="compositionally biased region" description="Pro residues" evidence="1">
    <location>
        <begin position="102"/>
        <end position="112"/>
    </location>
</feature>
<evidence type="ECO:0000313" key="4">
    <source>
        <dbReference type="RefSeq" id="XP_017869445.1"/>
    </source>
</evidence>
<feature type="compositionally biased region" description="Pro residues" evidence="1">
    <location>
        <begin position="80"/>
        <end position="95"/>
    </location>
</feature>
<dbReference type="Proteomes" id="UP000694904">
    <property type="component" value="Chromosome X"/>
</dbReference>
<evidence type="ECO:0000256" key="1">
    <source>
        <dbReference type="SAM" id="MobiDB-lite"/>
    </source>
</evidence>
<reference evidence="3" key="2">
    <citation type="journal article" date="2016" name="G3 (Bethesda)">
        <title>Genome Evolution in Three Species of Cactophilic Drosophila.</title>
        <authorList>
            <person name="Sanchez-Flores A."/>
            <person name="Penazola F."/>
            <person name="Carpinteyro-Ponce J."/>
            <person name="Nazario-Yepiz N."/>
            <person name="Abreu-Goodger C."/>
            <person name="Machado C.A."/>
            <person name="Markow T.A."/>
        </authorList>
    </citation>
    <scope>NUCLEOTIDE SEQUENCE [LARGE SCALE GENOMIC DNA]</scope>
</reference>
<protein>
    <submittedName>
        <fullName evidence="4">Serine/arginine repetitive matrix protein 1</fullName>
    </submittedName>
</protein>
<feature type="signal peptide" evidence="2">
    <location>
        <begin position="1"/>
        <end position="20"/>
    </location>
</feature>
<feature type="chain" id="PRO_5045782510" evidence="2">
    <location>
        <begin position="21"/>
        <end position="180"/>
    </location>
</feature>
<evidence type="ECO:0000256" key="2">
    <source>
        <dbReference type="SAM" id="SignalP"/>
    </source>
</evidence>
<reference evidence="3" key="1">
    <citation type="journal article" date="1997" name="Nucleic Acids Res.">
        <title>tRNAscan-SE: a program for improved detection of transfer RNA genes in genomic sequence.</title>
        <authorList>
            <person name="Lowe T.M."/>
            <person name="Eddy S.R."/>
        </authorList>
    </citation>
    <scope>NUCLEOTIDE SEQUENCE [LARGE SCALE GENOMIC DNA]</scope>
</reference>
<organism evidence="3 4">
    <name type="scientific">Drosophila arizonae</name>
    <name type="common">Fruit fly</name>
    <dbReference type="NCBI Taxonomy" id="7263"/>
    <lineage>
        <taxon>Eukaryota</taxon>
        <taxon>Metazoa</taxon>
        <taxon>Ecdysozoa</taxon>
        <taxon>Arthropoda</taxon>
        <taxon>Hexapoda</taxon>
        <taxon>Insecta</taxon>
        <taxon>Pterygota</taxon>
        <taxon>Neoptera</taxon>
        <taxon>Endopterygota</taxon>
        <taxon>Diptera</taxon>
        <taxon>Brachycera</taxon>
        <taxon>Muscomorpha</taxon>
        <taxon>Ephydroidea</taxon>
        <taxon>Drosophilidae</taxon>
        <taxon>Drosophila</taxon>
    </lineage>
</organism>
<evidence type="ECO:0000313" key="3">
    <source>
        <dbReference type="Proteomes" id="UP000694904"/>
    </source>
</evidence>
<dbReference type="GeneID" id="108618050"/>
<keyword evidence="2" id="KW-0732">Signal</keyword>
<reference evidence="4" key="3">
    <citation type="submission" date="2025-08" db="UniProtKB">
        <authorList>
            <consortium name="RefSeq"/>
        </authorList>
    </citation>
    <scope>IDENTIFICATION</scope>
    <source>
        <tissue evidence="4">Whole organism</tissue>
    </source>
</reference>